<evidence type="ECO:0000313" key="3">
    <source>
        <dbReference type="Proteomes" id="UP001163203"/>
    </source>
</evidence>
<accession>A0ABY7B9Z7</accession>
<dbReference type="NCBIfam" id="NF047509">
    <property type="entry name" value="Rv3131_FMN_oxido"/>
    <property type="match status" value="1"/>
</dbReference>
<evidence type="ECO:0000256" key="1">
    <source>
        <dbReference type="SAM" id="MobiDB-lite"/>
    </source>
</evidence>
<feature type="region of interest" description="Disordered" evidence="1">
    <location>
        <begin position="308"/>
        <end position="330"/>
    </location>
</feature>
<dbReference type="InterPro" id="IPR050627">
    <property type="entry name" value="Nitroreductase/BluB"/>
</dbReference>
<dbReference type="SUPFAM" id="SSF55469">
    <property type="entry name" value="FMN-dependent nitroreductase-like"/>
    <property type="match status" value="2"/>
</dbReference>
<dbReference type="EMBL" id="CP113836">
    <property type="protein sequence ID" value="WAL68976.1"/>
    <property type="molecule type" value="Genomic_DNA"/>
</dbReference>
<dbReference type="PANTHER" id="PTHR23026">
    <property type="entry name" value="NADPH NITROREDUCTASE"/>
    <property type="match status" value="1"/>
</dbReference>
<organism evidence="2 3">
    <name type="scientific">Amycolatopsis cynarae</name>
    <dbReference type="NCBI Taxonomy" id="2995223"/>
    <lineage>
        <taxon>Bacteria</taxon>
        <taxon>Bacillati</taxon>
        <taxon>Actinomycetota</taxon>
        <taxon>Actinomycetes</taxon>
        <taxon>Pseudonocardiales</taxon>
        <taxon>Pseudonocardiaceae</taxon>
        <taxon>Amycolatopsis</taxon>
    </lineage>
</organism>
<protein>
    <submittedName>
        <fullName evidence="2">Nitroreductase</fullName>
    </submittedName>
</protein>
<dbReference type="Proteomes" id="UP001163203">
    <property type="component" value="Chromosome"/>
</dbReference>
<reference evidence="2" key="1">
    <citation type="submission" date="2022-11" db="EMBL/GenBank/DDBJ databases">
        <authorList>
            <person name="Mo P."/>
        </authorList>
    </citation>
    <scope>NUCLEOTIDE SEQUENCE</scope>
    <source>
        <strain evidence="2">HUAS 11-8</strain>
    </source>
</reference>
<name>A0ABY7B9Z7_9PSEU</name>
<keyword evidence="3" id="KW-1185">Reference proteome</keyword>
<sequence>MTTYPLAGDPIALALEAAVRAPSPHNTQPWRFEIAADRIDVLLDPDRVLPVADPDGREARLSCGAAILDIRLALRAAGRTTQVHLLPDRDRPDHVATVILGAAHRPTSEDRALARAIAFRRSNRRPFTDRAVPQWIRQALVGAAAEEGAELVLLERPADLDALAALLRHAEYLQSEDPGFQAELHRWTAGDALREDGVPAAAGGPRPAPGSLLTLRHYTVADSAPERRYERDPLVAVLGSYTDTPLAQLRTGQAMQRVLLTGTTAGVSASFLSQPVEIATTRTSLGRLVGDRTRPQVVLRFGYGFTAPATPRRRPEAITQPKNQTEEVAP</sequence>
<dbReference type="RefSeq" id="WP_268759065.1">
    <property type="nucleotide sequence ID" value="NZ_CP113836.1"/>
</dbReference>
<dbReference type="PANTHER" id="PTHR23026:SF123">
    <property type="entry name" value="NAD(P)H NITROREDUCTASE RV3131-RELATED"/>
    <property type="match status" value="1"/>
</dbReference>
<gene>
    <name evidence="2" type="ORF">ORV05_14780</name>
</gene>
<dbReference type="InterPro" id="IPR000415">
    <property type="entry name" value="Nitroreductase-like"/>
</dbReference>
<proteinExistence type="predicted"/>
<dbReference type="Gene3D" id="3.40.109.10">
    <property type="entry name" value="NADH Oxidase"/>
    <property type="match status" value="1"/>
</dbReference>
<evidence type="ECO:0000313" key="2">
    <source>
        <dbReference type="EMBL" id="WAL68976.1"/>
    </source>
</evidence>